<keyword evidence="1" id="KW-0175">Coiled coil</keyword>
<dbReference type="OrthoDB" id="3176171at2759"/>
<dbReference type="EMBL" id="CAJPIZ010034522">
    <property type="protein sequence ID" value="CAG2120622.1"/>
    <property type="molecule type" value="Genomic_DNA"/>
</dbReference>
<evidence type="ECO:0000256" key="2">
    <source>
        <dbReference type="SAM" id="MobiDB-lite"/>
    </source>
</evidence>
<dbReference type="Proteomes" id="UP000759131">
    <property type="component" value="Unassembled WGS sequence"/>
</dbReference>
<evidence type="ECO:0000313" key="3">
    <source>
        <dbReference type="EMBL" id="CAD7645565.1"/>
    </source>
</evidence>
<proteinExistence type="predicted"/>
<feature type="region of interest" description="Disordered" evidence="2">
    <location>
        <begin position="307"/>
        <end position="366"/>
    </location>
</feature>
<gene>
    <name evidence="3" type="ORF">OSB1V03_LOCUS20568</name>
</gene>
<feature type="compositionally biased region" description="Polar residues" evidence="2">
    <location>
        <begin position="39"/>
        <end position="58"/>
    </location>
</feature>
<protein>
    <submittedName>
        <fullName evidence="3">Uncharacterized protein</fullName>
    </submittedName>
</protein>
<feature type="non-terminal residue" evidence="3">
    <location>
        <position position="1"/>
    </location>
</feature>
<evidence type="ECO:0000313" key="4">
    <source>
        <dbReference type="Proteomes" id="UP000759131"/>
    </source>
</evidence>
<reference evidence="3" key="1">
    <citation type="submission" date="2020-11" db="EMBL/GenBank/DDBJ databases">
        <authorList>
            <person name="Tran Van P."/>
        </authorList>
    </citation>
    <scope>NUCLEOTIDE SEQUENCE</scope>
</reference>
<organism evidence="3">
    <name type="scientific">Medioppia subpectinata</name>
    <dbReference type="NCBI Taxonomy" id="1979941"/>
    <lineage>
        <taxon>Eukaryota</taxon>
        <taxon>Metazoa</taxon>
        <taxon>Ecdysozoa</taxon>
        <taxon>Arthropoda</taxon>
        <taxon>Chelicerata</taxon>
        <taxon>Arachnida</taxon>
        <taxon>Acari</taxon>
        <taxon>Acariformes</taxon>
        <taxon>Sarcoptiformes</taxon>
        <taxon>Oribatida</taxon>
        <taxon>Brachypylina</taxon>
        <taxon>Oppioidea</taxon>
        <taxon>Oppiidae</taxon>
        <taxon>Medioppia</taxon>
    </lineage>
</organism>
<feature type="region of interest" description="Disordered" evidence="2">
    <location>
        <begin position="28"/>
        <end position="59"/>
    </location>
</feature>
<accession>A0A7R9LPP5</accession>
<evidence type="ECO:0000256" key="1">
    <source>
        <dbReference type="SAM" id="Coils"/>
    </source>
</evidence>
<feature type="coiled-coil region" evidence="1">
    <location>
        <begin position="100"/>
        <end position="186"/>
    </location>
</feature>
<feature type="compositionally biased region" description="Polar residues" evidence="2">
    <location>
        <begin position="349"/>
        <end position="358"/>
    </location>
</feature>
<name>A0A7R9LPP5_9ACAR</name>
<dbReference type="AlphaFoldDB" id="A0A7R9LPP5"/>
<keyword evidence="4" id="KW-1185">Reference proteome</keyword>
<sequence length="366" mass="42356">NNPRVNEDPKDALLREFQSEIEKLKQQLIEKRRRKENRLSGNISDDQSTTPVSETGPQIDTEAAEKLQAKIKAMESKLLVGGKNIVDHTNQQQMELELKSKELMTQKRREREMLQRLEEQEETVLEIRETFTSLQHEVESKRRKLKKLVSKLQSIKTETKDVMEANGRERRELENMQNELMKELKLKYLVIDNFIPIDEKNKLLSRIVFDEDEENWKIMKTSSVDSNVCKRPNSCAGYRYPISEFARLAAEVSAGVRYRCENIMDCELEMSCRTTKDYTAPRLSPRVRAALDNALKREDDIDVEISTIPAPTSRRKGKEKESNGNILRPLTALKISNRSSSRNLYSRPDTASANQSFPQARGLIRK</sequence>
<dbReference type="EMBL" id="OC889097">
    <property type="protein sequence ID" value="CAD7645565.1"/>
    <property type="molecule type" value="Genomic_DNA"/>
</dbReference>